<dbReference type="VEuPathDB" id="FungiDB:H257_01998"/>
<reference evidence="1" key="1">
    <citation type="submission" date="2013-12" db="EMBL/GenBank/DDBJ databases">
        <title>The Genome Sequence of Aphanomyces astaci APO3.</title>
        <authorList>
            <consortium name="The Broad Institute Genomics Platform"/>
            <person name="Russ C."/>
            <person name="Tyler B."/>
            <person name="van West P."/>
            <person name="Dieguez-Uribeondo J."/>
            <person name="Young S.K."/>
            <person name="Zeng Q."/>
            <person name="Gargeya S."/>
            <person name="Fitzgerald M."/>
            <person name="Abouelleil A."/>
            <person name="Alvarado L."/>
            <person name="Chapman S.B."/>
            <person name="Gainer-Dewar J."/>
            <person name="Goldberg J."/>
            <person name="Griggs A."/>
            <person name="Gujja S."/>
            <person name="Hansen M."/>
            <person name="Howarth C."/>
            <person name="Imamovic A."/>
            <person name="Ireland A."/>
            <person name="Larimer J."/>
            <person name="McCowan C."/>
            <person name="Murphy C."/>
            <person name="Pearson M."/>
            <person name="Poon T.W."/>
            <person name="Priest M."/>
            <person name="Roberts A."/>
            <person name="Saif S."/>
            <person name="Shea T."/>
            <person name="Sykes S."/>
            <person name="Wortman J."/>
            <person name="Nusbaum C."/>
            <person name="Birren B."/>
        </authorList>
    </citation>
    <scope>NUCLEOTIDE SEQUENCE [LARGE SCALE GENOMIC DNA]</scope>
    <source>
        <strain evidence="1">APO3</strain>
    </source>
</reference>
<accession>W4H4N8</accession>
<gene>
    <name evidence="1" type="ORF">H257_01998</name>
</gene>
<organism evidence="1">
    <name type="scientific">Aphanomyces astaci</name>
    <name type="common">Crayfish plague agent</name>
    <dbReference type="NCBI Taxonomy" id="112090"/>
    <lineage>
        <taxon>Eukaryota</taxon>
        <taxon>Sar</taxon>
        <taxon>Stramenopiles</taxon>
        <taxon>Oomycota</taxon>
        <taxon>Saprolegniomycetes</taxon>
        <taxon>Saprolegniales</taxon>
        <taxon>Verrucalvaceae</taxon>
        <taxon>Aphanomyces</taxon>
    </lineage>
</organism>
<dbReference type="GeneID" id="20803994"/>
<dbReference type="OrthoDB" id="124944at2759"/>
<name>W4H4N8_APHAT</name>
<proteinExistence type="predicted"/>
<dbReference type="AlphaFoldDB" id="W4H4N8"/>
<sequence length="82" mass="9703">MAQGLDAGFIFASRFVSIHDSSVDKWVTSRGLRKFRHYLFSQWLPYNRVYGGPDDVRFWKWQVYHSLPGSSYTNNPTEYFNC</sequence>
<evidence type="ECO:0000313" key="1">
    <source>
        <dbReference type="EMBL" id="ETV86980.1"/>
    </source>
</evidence>
<dbReference type="RefSeq" id="XP_009823779.1">
    <property type="nucleotide sequence ID" value="XM_009825477.1"/>
</dbReference>
<protein>
    <submittedName>
        <fullName evidence="1">Uncharacterized protein</fullName>
    </submittedName>
</protein>
<dbReference type="EMBL" id="KI913116">
    <property type="protein sequence ID" value="ETV86980.1"/>
    <property type="molecule type" value="Genomic_DNA"/>
</dbReference>